<reference evidence="4 7" key="3">
    <citation type="submission" date="2023-12" db="EMBL/GenBank/DDBJ databases">
        <authorList>
            <person name="Easwaran N."/>
            <person name="Lazarus H.P.S."/>
        </authorList>
    </citation>
    <scope>NUCLEOTIDE SEQUENCE [LARGE SCALE GENOMIC DNA]</scope>
    <source>
        <strain evidence="4 7">VIT-2023</strain>
    </source>
</reference>
<evidence type="ECO:0000259" key="1">
    <source>
        <dbReference type="Pfam" id="PF09648"/>
    </source>
</evidence>
<dbReference type="EMBL" id="LDQV01000021">
    <property type="protein sequence ID" value="KTR26760.1"/>
    <property type="molecule type" value="Genomic_DNA"/>
</dbReference>
<dbReference type="RefSeq" id="WP_058265606.1">
    <property type="nucleotide sequence ID" value="NZ_FMYN01000004.1"/>
</dbReference>
<evidence type="ECO:0000313" key="5">
    <source>
        <dbReference type="Proteomes" id="UP000053797"/>
    </source>
</evidence>
<sequence>MDWSKAKTLLMLTFLILNVYLAIQLMDRMVEPRIVATSATGKSILKDRQIDEKKLQPVTRDIGYLTAEVDARTLAPLASSPIRDAVASVKNDVEWSVRLTKPYRLETKTMRDSASSFVQASVRYGAEYTFWKYDSKYQEMTFVQTYKGQPLYSTPQQSREDDAMIGPSLLVLQLNDAKEIVSYKQRHLNKVVRQAQDVTLLSASEAIVQLSEQGLFPASKRLTSHKLGYFCLVTEGTESVQILPPTWQIELDNEEVYFVNAIDGGVQTVERLDTVSEK</sequence>
<dbReference type="OrthoDB" id="2388036at2"/>
<dbReference type="EMBL" id="LNQL01000004">
    <property type="protein sequence ID" value="KSU48282.1"/>
    <property type="molecule type" value="Genomic_DNA"/>
</dbReference>
<dbReference type="Pfam" id="PF09648">
    <property type="entry name" value="YycI"/>
    <property type="match status" value="1"/>
</dbReference>
<dbReference type="Proteomes" id="UP000072605">
    <property type="component" value="Unassembled WGS sequence"/>
</dbReference>
<reference evidence="3 6" key="2">
    <citation type="journal article" date="2016" name="Front. Microbiol.">
        <title>Genomic Resource of Rice Seed Associated Bacteria.</title>
        <authorList>
            <person name="Midha S."/>
            <person name="Bansal K."/>
            <person name="Sharma S."/>
            <person name="Kumar N."/>
            <person name="Patil P.P."/>
            <person name="Chaudhry V."/>
            <person name="Patil P.B."/>
        </authorList>
    </citation>
    <scope>NUCLEOTIDE SEQUENCE [LARGE SCALE GENOMIC DNA]</scope>
    <source>
        <strain evidence="3 6">RSA11</strain>
    </source>
</reference>
<dbReference type="AlphaFoldDB" id="A0A0V8GDN5"/>
<evidence type="ECO:0000313" key="3">
    <source>
        <dbReference type="EMBL" id="KTR26760.1"/>
    </source>
</evidence>
<dbReference type="GeneID" id="90839093"/>
<dbReference type="InterPro" id="IPR018604">
    <property type="entry name" value="YycI-like"/>
</dbReference>
<evidence type="ECO:0000313" key="4">
    <source>
        <dbReference type="EMBL" id="MEI4463480.1"/>
    </source>
</evidence>
<comment type="caution">
    <text evidence="2">The sequence shown here is derived from an EMBL/GenBank/DDBJ whole genome shotgun (WGS) entry which is preliminary data.</text>
</comment>
<dbReference type="SMR" id="A0A0V8GDN5"/>
<dbReference type="GO" id="GO:0016020">
    <property type="term" value="C:membrane"/>
    <property type="evidence" value="ECO:0007669"/>
    <property type="project" value="InterPro"/>
</dbReference>
<dbReference type="InterPro" id="IPR042274">
    <property type="entry name" value="YycH/YycI_2"/>
</dbReference>
<evidence type="ECO:0000313" key="2">
    <source>
        <dbReference type="EMBL" id="KSU48282.1"/>
    </source>
</evidence>
<dbReference type="Gene3D" id="3.30.310.160">
    <property type="entry name" value="YycH protein, domain 2"/>
    <property type="match status" value="1"/>
</dbReference>
<gene>
    <name evidence="4" type="primary">yycI</name>
    <name evidence="2" type="ORF">AS033_11705</name>
    <name evidence="3" type="ORF">RSA11_09280</name>
    <name evidence="4" type="ORF">SZL87_13720</name>
</gene>
<protein>
    <submittedName>
        <fullName evidence="4">Two-component system regulatory protein YycI</fullName>
    </submittedName>
</protein>
<feature type="domain" description="Regulatory protein YycH-like" evidence="1">
    <location>
        <begin position="38"/>
        <end position="262"/>
    </location>
</feature>
<evidence type="ECO:0000313" key="6">
    <source>
        <dbReference type="Proteomes" id="UP000072605"/>
    </source>
</evidence>
<organism evidence="2 5">
    <name type="scientific">Exiguobacterium indicum</name>
    <dbReference type="NCBI Taxonomy" id="296995"/>
    <lineage>
        <taxon>Bacteria</taxon>
        <taxon>Bacillati</taxon>
        <taxon>Bacillota</taxon>
        <taxon>Bacilli</taxon>
        <taxon>Bacillales</taxon>
        <taxon>Bacillales Family XII. Incertae Sedis</taxon>
        <taxon>Exiguobacterium</taxon>
    </lineage>
</organism>
<evidence type="ECO:0000313" key="7">
    <source>
        <dbReference type="Proteomes" id="UP001387110"/>
    </source>
</evidence>
<keyword evidence="7" id="KW-1185">Reference proteome</keyword>
<dbReference type="EMBL" id="JBAWKY010000004">
    <property type="protein sequence ID" value="MEI4463480.1"/>
    <property type="molecule type" value="Genomic_DNA"/>
</dbReference>
<name>A0A0V8GDN5_9BACL</name>
<reference evidence="2 5" key="1">
    <citation type="journal article" date="2015" name="Int. J. Syst. Evol. Microbiol.">
        <title>Exiguobacterium enclense sp. nov., isolated from sediment.</title>
        <authorList>
            <person name="Dastager S.G."/>
            <person name="Mawlankar R."/>
            <person name="Sonalkar V.V."/>
            <person name="Thorat M.N."/>
            <person name="Mual P."/>
            <person name="Verma A."/>
            <person name="Krishnamurthi S."/>
            <person name="Tang S.K."/>
            <person name="Li W.J."/>
        </authorList>
    </citation>
    <scope>NUCLEOTIDE SEQUENCE [LARGE SCALE GENOMIC DNA]</scope>
    <source>
        <strain evidence="2 5">NIO-1109</strain>
    </source>
</reference>
<proteinExistence type="predicted"/>
<dbReference type="Proteomes" id="UP000053797">
    <property type="component" value="Unassembled WGS sequence"/>
</dbReference>
<accession>A0A0V8GDN5</accession>
<dbReference type="Proteomes" id="UP001387110">
    <property type="component" value="Unassembled WGS sequence"/>
</dbReference>